<proteinExistence type="predicted"/>
<dbReference type="InterPro" id="IPR019854">
    <property type="entry name" value="Motility-assoc_prot_GldC"/>
</dbReference>
<accession>A0A915YH43</accession>
<dbReference type="Pfam" id="PF19937">
    <property type="entry name" value="GldC-like"/>
    <property type="match status" value="1"/>
</dbReference>
<organism evidence="1 2">
    <name type="scientific">Aureispira anguillae</name>
    <dbReference type="NCBI Taxonomy" id="2864201"/>
    <lineage>
        <taxon>Bacteria</taxon>
        <taxon>Pseudomonadati</taxon>
        <taxon>Bacteroidota</taxon>
        <taxon>Saprospiria</taxon>
        <taxon>Saprospirales</taxon>
        <taxon>Saprospiraceae</taxon>
        <taxon>Aureispira</taxon>
    </lineage>
</organism>
<name>A0A915YH43_9BACT</name>
<reference evidence="1" key="1">
    <citation type="submission" date="2022-09" db="EMBL/GenBank/DDBJ databases">
        <title>Aureispira anguillicida sp. nov., isolated from Leptocephalus of Japanese eel Anguilla japonica.</title>
        <authorList>
            <person name="Yuasa K."/>
            <person name="Mekata T."/>
            <person name="Ikunari K."/>
        </authorList>
    </citation>
    <scope>NUCLEOTIDE SEQUENCE</scope>
    <source>
        <strain evidence="1">EL160426</strain>
    </source>
</reference>
<keyword evidence="2" id="KW-1185">Reference proteome</keyword>
<dbReference type="EMBL" id="AP026867">
    <property type="protein sequence ID" value="BDS12922.1"/>
    <property type="molecule type" value="Genomic_DNA"/>
</dbReference>
<dbReference type="Proteomes" id="UP001060919">
    <property type="component" value="Chromosome"/>
</dbReference>
<gene>
    <name evidence="1" type="ORF">AsAng_0036470</name>
</gene>
<protein>
    <submittedName>
        <fullName evidence="1">Gliding motility protein GldC</fullName>
    </submittedName>
</protein>
<dbReference type="RefSeq" id="WP_264788262.1">
    <property type="nucleotide sequence ID" value="NZ_AP026867.1"/>
</dbReference>
<dbReference type="KEGG" id="aup:AsAng_0036470"/>
<evidence type="ECO:0000313" key="1">
    <source>
        <dbReference type="EMBL" id="BDS12922.1"/>
    </source>
</evidence>
<dbReference type="NCBIfam" id="TIGR03515">
    <property type="entry name" value="GldC"/>
    <property type="match status" value="1"/>
</dbReference>
<dbReference type="AlphaFoldDB" id="A0A915YH43"/>
<sequence>MENNNVVKTSDITCRIGLDDQNVPVKIEWQAQDSPDTPEFKESKAMLLALFDKDYRDTYKIDLWTSELQVAEMNKFMYQTLRGLADTYFRATNNKEMANDMRKFVQYFGEKTEVTAPEE</sequence>
<evidence type="ECO:0000313" key="2">
    <source>
        <dbReference type="Proteomes" id="UP001060919"/>
    </source>
</evidence>